<reference evidence="2" key="1">
    <citation type="submission" date="2022-07" db="EMBL/GenBank/DDBJ databases">
        <title>The genome of Lyophyllum shimeji provides insight into the initial evolution of ectomycorrhizal fungal genome.</title>
        <authorList>
            <person name="Kobayashi Y."/>
            <person name="Shibata T."/>
            <person name="Hirakawa H."/>
            <person name="Shigenobu S."/>
            <person name="Nishiyama T."/>
            <person name="Yamada A."/>
            <person name="Hasebe M."/>
            <person name="Kawaguchi M."/>
        </authorList>
    </citation>
    <scope>NUCLEOTIDE SEQUENCE</scope>
    <source>
        <strain evidence="2">AT787</strain>
    </source>
</reference>
<feature type="compositionally biased region" description="Low complexity" evidence="1">
    <location>
        <begin position="566"/>
        <end position="575"/>
    </location>
</feature>
<feature type="compositionally biased region" description="Basic residues" evidence="1">
    <location>
        <begin position="518"/>
        <end position="542"/>
    </location>
</feature>
<evidence type="ECO:0000313" key="2">
    <source>
        <dbReference type="EMBL" id="GLB40277.1"/>
    </source>
</evidence>
<feature type="compositionally biased region" description="Polar residues" evidence="1">
    <location>
        <begin position="366"/>
        <end position="379"/>
    </location>
</feature>
<feature type="compositionally biased region" description="Basic residues" evidence="1">
    <location>
        <begin position="653"/>
        <end position="666"/>
    </location>
</feature>
<feature type="region of interest" description="Disordered" evidence="1">
    <location>
        <begin position="191"/>
        <end position="214"/>
    </location>
</feature>
<feature type="region of interest" description="Disordered" evidence="1">
    <location>
        <begin position="126"/>
        <end position="177"/>
    </location>
</feature>
<organism evidence="2 3">
    <name type="scientific">Lyophyllum shimeji</name>
    <name type="common">Hon-shimeji</name>
    <name type="synonym">Tricholoma shimeji</name>
    <dbReference type="NCBI Taxonomy" id="47721"/>
    <lineage>
        <taxon>Eukaryota</taxon>
        <taxon>Fungi</taxon>
        <taxon>Dikarya</taxon>
        <taxon>Basidiomycota</taxon>
        <taxon>Agaricomycotina</taxon>
        <taxon>Agaricomycetes</taxon>
        <taxon>Agaricomycetidae</taxon>
        <taxon>Agaricales</taxon>
        <taxon>Tricholomatineae</taxon>
        <taxon>Lyophyllaceae</taxon>
        <taxon>Lyophyllum</taxon>
    </lineage>
</organism>
<feature type="compositionally biased region" description="Basic residues" evidence="1">
    <location>
        <begin position="576"/>
        <end position="585"/>
    </location>
</feature>
<keyword evidence="3" id="KW-1185">Reference proteome</keyword>
<evidence type="ECO:0000256" key="1">
    <source>
        <dbReference type="SAM" id="MobiDB-lite"/>
    </source>
</evidence>
<dbReference type="Proteomes" id="UP001063166">
    <property type="component" value="Unassembled WGS sequence"/>
</dbReference>
<protein>
    <submittedName>
        <fullName evidence="2">Uncharacterized protein</fullName>
    </submittedName>
</protein>
<name>A0A9P3PRY0_LYOSH</name>
<comment type="caution">
    <text evidence="2">The sequence shown here is derived from an EMBL/GenBank/DDBJ whole genome shotgun (WGS) entry which is preliminary data.</text>
</comment>
<feature type="compositionally biased region" description="Polar residues" evidence="1">
    <location>
        <begin position="162"/>
        <end position="177"/>
    </location>
</feature>
<feature type="compositionally biased region" description="Polar residues" evidence="1">
    <location>
        <begin position="403"/>
        <end position="422"/>
    </location>
</feature>
<dbReference type="AlphaFoldDB" id="A0A9P3PRY0"/>
<feature type="compositionally biased region" description="Basic residues" evidence="1">
    <location>
        <begin position="611"/>
        <end position="624"/>
    </location>
</feature>
<feature type="compositionally biased region" description="Basic and acidic residues" evidence="1">
    <location>
        <begin position="471"/>
        <end position="483"/>
    </location>
</feature>
<feature type="compositionally biased region" description="Pro residues" evidence="1">
    <location>
        <begin position="718"/>
        <end position="727"/>
    </location>
</feature>
<accession>A0A9P3PRY0</accession>
<gene>
    <name evidence="2" type="ORF">LshimejAT787_0801480</name>
</gene>
<sequence length="997" mass="109468">MSNLKSRIGDRQASSKFEDGFIKNPSRRPSESGAHHPAPTTAPKSLLSRIGPVSPMCGTTARHERVPVANLPLGYSERFTPTPALPTSTLLCTPETKWGTAPTTPIDLTSNASVEKGIEQLVEASNFRSDNPPPNNGHSARHPTNGASEQGYHSKICDSRKSPISSTASTPQRQSSESEIALDMLRLTPATSIPSAPSEQPNQIQQAVQQSPDSGQMPFLREALLQAMMKNVQCRSSSGSAHEPETVRERLREVLSDEFCGSMVEKLRAIQKQMQALKSDEARSATEYDPVAAPTNSAGLEVSSQGGNFPPAQASTAEFMPPQSDHDVDAAAIPIPAVSTPLPEPPRAPRAMRLLEKQIRGLSMLSPPSSAVSDQMSSRSRSKDIHREDPDFRARRGLDGPVTGSSMGSGSFTATRQDNNLQPDGIPIPMDPSFFTTPPTSANVLEDEFPIPSTLPRSVSRPPHSPVCGRSTERSRIDVDYTARKTGSGHLSTCYRSTSATRHRSPSRPSRWSALDRRRTRSPSPLRRRPILRSLSPRRYRSRSPPPRSPSRGPYSPPAKRRRLSPLRSPSPGRRSVSRSRRSLSRRPLSPPFRRRTPVHLRTITREHRLPSPRRRTPPPRRRVSPPIRRPSPAGRGRSSTSPRFVQREPLRRRSPSPVQIRHRPPSPRITSARPRLSRSPTSNESTPIIHRRPSCLPLSRPPEDDHPGLIKLSSKLEPPPSLPPSPVRLQSTSTYHPDYLPTPPPILNYNKSQPPPAEIVMVKREPDVEDFSPPLRASPFPAPQVPPDPSFPCHSVPGLWLVKIGYDEADVLDCELEIDSETAMKWDLTGPSISGNAAAKLSLELRCLPKDLVQTVYETSPASTTAEDMAVALSEIKTEWPPQGSLIVQTNPSEGWGRTWLPTHLAPSSPALDLTDSIHEGRNIVRLIQLTAMPDKIFILQAMPVPVDEYDPTADHPSYWDIDAFDLPHEPIGCGSLPSVTIEVTPLPESSAHDAG</sequence>
<feature type="region of interest" description="Disordered" evidence="1">
    <location>
        <begin position="363"/>
        <end position="422"/>
    </location>
</feature>
<proteinExistence type="predicted"/>
<evidence type="ECO:0000313" key="3">
    <source>
        <dbReference type="Proteomes" id="UP001063166"/>
    </source>
</evidence>
<feature type="compositionally biased region" description="Low complexity" evidence="1">
    <location>
        <begin position="625"/>
        <end position="644"/>
    </location>
</feature>
<feature type="region of interest" description="Disordered" evidence="1">
    <location>
        <begin position="445"/>
        <end position="737"/>
    </location>
</feature>
<dbReference type="EMBL" id="BRPK01000008">
    <property type="protein sequence ID" value="GLB40277.1"/>
    <property type="molecule type" value="Genomic_DNA"/>
</dbReference>
<feature type="compositionally biased region" description="Basic and acidic residues" evidence="1">
    <location>
        <begin position="381"/>
        <end position="398"/>
    </location>
</feature>
<feature type="region of interest" description="Disordered" evidence="1">
    <location>
        <begin position="1"/>
        <end position="61"/>
    </location>
</feature>
<dbReference type="OrthoDB" id="432299at2759"/>